<dbReference type="InterPro" id="IPR050834">
    <property type="entry name" value="Glycosyltransf_2"/>
</dbReference>
<reference evidence="3 4" key="1">
    <citation type="submission" date="2018-10" db="EMBL/GenBank/DDBJ databases">
        <title>Sequencing the genomes of 1000 actinobacteria strains.</title>
        <authorList>
            <person name="Klenk H.-P."/>
        </authorList>
    </citation>
    <scope>NUCLEOTIDE SEQUENCE [LARGE SCALE GENOMIC DNA]</scope>
    <source>
        <strain evidence="3 4">DSM 45175</strain>
    </source>
</reference>
<dbReference type="Gene3D" id="3.90.550.10">
    <property type="entry name" value="Spore Coat Polysaccharide Biosynthesis Protein SpsA, Chain A"/>
    <property type="match status" value="1"/>
</dbReference>
<proteinExistence type="predicted"/>
<keyword evidence="1" id="KW-1133">Transmembrane helix</keyword>
<dbReference type="GO" id="GO:0016740">
    <property type="term" value="F:transferase activity"/>
    <property type="evidence" value="ECO:0007669"/>
    <property type="project" value="UniProtKB-KW"/>
</dbReference>
<dbReference type="InterPro" id="IPR029044">
    <property type="entry name" value="Nucleotide-diphossugar_trans"/>
</dbReference>
<evidence type="ECO:0000256" key="1">
    <source>
        <dbReference type="SAM" id="Phobius"/>
    </source>
</evidence>
<dbReference type="SUPFAM" id="SSF53448">
    <property type="entry name" value="Nucleotide-diphospho-sugar transferases"/>
    <property type="match status" value="1"/>
</dbReference>
<feature type="transmembrane region" description="Helical" evidence="1">
    <location>
        <begin position="248"/>
        <end position="278"/>
    </location>
</feature>
<feature type="transmembrane region" description="Helical" evidence="1">
    <location>
        <begin position="298"/>
        <end position="325"/>
    </location>
</feature>
<accession>A0A495JU16</accession>
<dbReference type="EMBL" id="RBKT01000001">
    <property type="protein sequence ID" value="RKR92038.1"/>
    <property type="molecule type" value="Genomic_DNA"/>
</dbReference>
<sequence length="341" mass="37437">MDGQVNNPLVSVIVPNYNYARALGLCLTSVKEQTYPNLELIVVDDCSTDDSVRVAESYGARVLRTPVNSGPAAARNLGAANASGEILFFIDSDVAAKPDAVANAVELLGSDPEIGAVCGNYDPVPLIRDSLVEEYRCLQQSYWLIADEGRIMTLYTALLAVPARVFAEIGPFNPRLRETENADYGLRLAQRYQIWLTPRVRGVHDHDHELRVLVRKVFTRTALHIPMYAHKPEFPGGLSSGPRAWVSIAALATVVALVLPALFGAAFLLVPLVTFAAFVAGDLPMHRFVARERGPLFLVYFVAMHFFLNLVIAAAAFSGVVAWLTSGRFRRLYQRPEAVAR</sequence>
<protein>
    <submittedName>
        <fullName evidence="3">Glycosyl transferase family 2</fullName>
    </submittedName>
</protein>
<keyword evidence="1" id="KW-0812">Transmembrane</keyword>
<dbReference type="AlphaFoldDB" id="A0A495JU16"/>
<dbReference type="CDD" id="cd00761">
    <property type="entry name" value="Glyco_tranf_GTA_type"/>
    <property type="match status" value="1"/>
</dbReference>
<gene>
    <name evidence="3" type="ORF">BDK92_6470</name>
</gene>
<evidence type="ECO:0000313" key="4">
    <source>
        <dbReference type="Proteomes" id="UP000277671"/>
    </source>
</evidence>
<dbReference type="PANTHER" id="PTHR43685">
    <property type="entry name" value="GLYCOSYLTRANSFERASE"/>
    <property type="match status" value="1"/>
</dbReference>
<organism evidence="3 4">
    <name type="scientific">Micromonospora pisi</name>
    <dbReference type="NCBI Taxonomy" id="589240"/>
    <lineage>
        <taxon>Bacteria</taxon>
        <taxon>Bacillati</taxon>
        <taxon>Actinomycetota</taxon>
        <taxon>Actinomycetes</taxon>
        <taxon>Micromonosporales</taxon>
        <taxon>Micromonosporaceae</taxon>
        <taxon>Micromonospora</taxon>
    </lineage>
</organism>
<dbReference type="PANTHER" id="PTHR43685:SF2">
    <property type="entry name" value="GLYCOSYLTRANSFERASE 2-LIKE DOMAIN-CONTAINING PROTEIN"/>
    <property type="match status" value="1"/>
</dbReference>
<feature type="domain" description="Glycosyltransferase 2-like" evidence="2">
    <location>
        <begin position="11"/>
        <end position="121"/>
    </location>
</feature>
<dbReference type="Pfam" id="PF00535">
    <property type="entry name" value="Glycos_transf_2"/>
    <property type="match status" value="1"/>
</dbReference>
<dbReference type="Proteomes" id="UP000277671">
    <property type="component" value="Unassembled WGS sequence"/>
</dbReference>
<comment type="caution">
    <text evidence="3">The sequence shown here is derived from an EMBL/GenBank/DDBJ whole genome shotgun (WGS) entry which is preliminary data.</text>
</comment>
<name>A0A495JU16_9ACTN</name>
<dbReference type="InterPro" id="IPR001173">
    <property type="entry name" value="Glyco_trans_2-like"/>
</dbReference>
<keyword evidence="4" id="KW-1185">Reference proteome</keyword>
<evidence type="ECO:0000259" key="2">
    <source>
        <dbReference type="Pfam" id="PF00535"/>
    </source>
</evidence>
<keyword evidence="3" id="KW-0808">Transferase</keyword>
<keyword evidence="1" id="KW-0472">Membrane</keyword>
<evidence type="ECO:0000313" key="3">
    <source>
        <dbReference type="EMBL" id="RKR92038.1"/>
    </source>
</evidence>